<organism evidence="10 11">
    <name type="scientific">SAR86 cluster bacterium</name>
    <dbReference type="NCBI Taxonomy" id="2030880"/>
    <lineage>
        <taxon>Bacteria</taxon>
        <taxon>Pseudomonadati</taxon>
        <taxon>Pseudomonadota</taxon>
        <taxon>Gammaproteobacteria</taxon>
        <taxon>SAR86 cluster</taxon>
    </lineage>
</organism>
<name>A0A2A5CFM8_9GAMM</name>
<evidence type="ECO:0000313" key="10">
    <source>
        <dbReference type="EMBL" id="PCJ42677.1"/>
    </source>
</evidence>
<evidence type="ECO:0000256" key="7">
    <source>
        <dbReference type="SAM" id="MobiDB-lite"/>
    </source>
</evidence>
<dbReference type="GO" id="GO:0046872">
    <property type="term" value="F:metal ion binding"/>
    <property type="evidence" value="ECO:0007669"/>
    <property type="project" value="UniProtKB-KW"/>
</dbReference>
<dbReference type="SUPFAM" id="SSF46626">
    <property type="entry name" value="Cytochrome c"/>
    <property type="match status" value="2"/>
</dbReference>
<dbReference type="InterPro" id="IPR050597">
    <property type="entry name" value="Cytochrome_c_Oxidase_Subunit"/>
</dbReference>
<dbReference type="GO" id="GO:0020037">
    <property type="term" value="F:heme binding"/>
    <property type="evidence" value="ECO:0007669"/>
    <property type="project" value="InterPro"/>
</dbReference>
<keyword evidence="5 6" id="KW-0408">Iron</keyword>
<keyword evidence="4" id="KW-0249">Electron transport</keyword>
<feature type="domain" description="Cytochrome c" evidence="9">
    <location>
        <begin position="242"/>
        <end position="329"/>
    </location>
</feature>
<keyword evidence="8" id="KW-0732">Signal</keyword>
<keyword evidence="2 6" id="KW-0349">Heme</keyword>
<feature type="chain" id="PRO_5012336655" description="Cytochrome c domain-containing protein" evidence="8">
    <location>
        <begin position="21"/>
        <end position="330"/>
    </location>
</feature>
<dbReference type="PROSITE" id="PS51007">
    <property type="entry name" value="CYTC"/>
    <property type="match status" value="2"/>
</dbReference>
<evidence type="ECO:0000313" key="11">
    <source>
        <dbReference type="Proteomes" id="UP000228987"/>
    </source>
</evidence>
<evidence type="ECO:0000256" key="6">
    <source>
        <dbReference type="PROSITE-ProRule" id="PRU00433"/>
    </source>
</evidence>
<evidence type="ECO:0000259" key="9">
    <source>
        <dbReference type="PROSITE" id="PS51007"/>
    </source>
</evidence>
<keyword evidence="3 6" id="KW-0479">Metal-binding</keyword>
<evidence type="ECO:0000256" key="4">
    <source>
        <dbReference type="ARBA" id="ARBA00022982"/>
    </source>
</evidence>
<dbReference type="Proteomes" id="UP000228987">
    <property type="component" value="Unassembled WGS sequence"/>
</dbReference>
<dbReference type="PANTHER" id="PTHR33751:SF9">
    <property type="entry name" value="CYTOCHROME C4"/>
    <property type="match status" value="1"/>
</dbReference>
<evidence type="ECO:0000256" key="8">
    <source>
        <dbReference type="SAM" id="SignalP"/>
    </source>
</evidence>
<protein>
    <recommendedName>
        <fullName evidence="9">Cytochrome c domain-containing protein</fullName>
    </recommendedName>
</protein>
<dbReference type="Pfam" id="PF00034">
    <property type="entry name" value="Cytochrom_C"/>
    <property type="match status" value="1"/>
</dbReference>
<dbReference type="InterPro" id="IPR036909">
    <property type="entry name" value="Cyt_c-like_dom_sf"/>
</dbReference>
<comment type="caution">
    <text evidence="10">The sequence shown here is derived from an EMBL/GenBank/DDBJ whole genome shotgun (WGS) entry which is preliminary data.</text>
</comment>
<gene>
    <name evidence="10" type="ORF">COA71_04000</name>
</gene>
<dbReference type="GO" id="GO:0009055">
    <property type="term" value="F:electron transfer activity"/>
    <property type="evidence" value="ECO:0007669"/>
    <property type="project" value="InterPro"/>
</dbReference>
<feature type="region of interest" description="Disordered" evidence="7">
    <location>
        <begin position="45"/>
        <end position="64"/>
    </location>
</feature>
<evidence type="ECO:0000256" key="5">
    <source>
        <dbReference type="ARBA" id="ARBA00023004"/>
    </source>
</evidence>
<feature type="signal peptide" evidence="8">
    <location>
        <begin position="1"/>
        <end position="20"/>
    </location>
</feature>
<reference evidence="11" key="1">
    <citation type="submission" date="2017-08" db="EMBL/GenBank/DDBJ databases">
        <title>A dynamic microbial community with high functional redundancy inhabits the cold, oxic subseafloor aquifer.</title>
        <authorList>
            <person name="Tully B.J."/>
            <person name="Wheat C.G."/>
            <person name="Glazer B.T."/>
            <person name="Huber J.A."/>
        </authorList>
    </citation>
    <scope>NUCLEOTIDE SEQUENCE [LARGE SCALE GENOMIC DNA]</scope>
</reference>
<dbReference type="InterPro" id="IPR009056">
    <property type="entry name" value="Cyt_c-like_dom"/>
</dbReference>
<feature type="domain" description="Cytochrome c" evidence="9">
    <location>
        <begin position="93"/>
        <end position="178"/>
    </location>
</feature>
<proteinExistence type="predicted"/>
<sequence length="330" mass="36020">MLKVKMFVRMFCFCLFSILAGTVLLGVQLSAQEVENPFSWAYPPIRSADAPPPEPDDGQVHRIPGSDQEYRMADINFTNAADWHPDNHPPMPPIVANGRPPVGACAFCHFSNGLGKPENANLAGLPADYIVQQFRDYKAGSRTTSDPGLITPAAMLAIAVNATDEEIEIAANYFSSLTPAKWINVVESDMVPETYISAWLFVEKEEGDTEPLGQRILEMPMDFERTELRDDSSQFIAYVPVGSLARGEVLVNTGAGITQQCALCHGENLKGLGPIPGIAGRSPSYLTRQLYDFQTGARSGLWSPLMQPVVEKLSASEIIDIIAYVSSLEP</sequence>
<evidence type="ECO:0000256" key="2">
    <source>
        <dbReference type="ARBA" id="ARBA00022617"/>
    </source>
</evidence>
<dbReference type="Gene3D" id="1.10.760.10">
    <property type="entry name" value="Cytochrome c-like domain"/>
    <property type="match status" value="2"/>
</dbReference>
<keyword evidence="1" id="KW-0813">Transport</keyword>
<evidence type="ECO:0000256" key="3">
    <source>
        <dbReference type="ARBA" id="ARBA00022723"/>
    </source>
</evidence>
<dbReference type="EMBL" id="NVWI01000002">
    <property type="protein sequence ID" value="PCJ42677.1"/>
    <property type="molecule type" value="Genomic_DNA"/>
</dbReference>
<dbReference type="AlphaFoldDB" id="A0A2A5CFM8"/>
<evidence type="ECO:0000256" key="1">
    <source>
        <dbReference type="ARBA" id="ARBA00022448"/>
    </source>
</evidence>
<dbReference type="PANTHER" id="PTHR33751">
    <property type="entry name" value="CBB3-TYPE CYTOCHROME C OXIDASE SUBUNIT FIXP"/>
    <property type="match status" value="1"/>
</dbReference>
<accession>A0A2A5CFM8</accession>